<evidence type="ECO:0000313" key="2">
    <source>
        <dbReference type="EMBL" id="HJH49251.1"/>
    </source>
</evidence>
<comment type="caution">
    <text evidence="2">The sequence shown here is derived from an EMBL/GenBank/DDBJ whole genome shotgun (WGS) entry which is preliminary data.</text>
</comment>
<dbReference type="SUPFAM" id="SSF52440">
    <property type="entry name" value="PreATP-grasp domain"/>
    <property type="match status" value="1"/>
</dbReference>
<dbReference type="GO" id="GO:0016874">
    <property type="term" value="F:ligase activity"/>
    <property type="evidence" value="ECO:0007669"/>
    <property type="project" value="UniProtKB-KW"/>
</dbReference>
<dbReference type="Gene3D" id="3.40.50.20">
    <property type="match status" value="1"/>
</dbReference>
<protein>
    <submittedName>
        <fullName evidence="2">Carboxylate--amine ligase</fullName>
    </submittedName>
</protein>
<name>A0A9D2VX80_9FIRM</name>
<dbReference type="AlphaFoldDB" id="A0A9D2VX80"/>
<evidence type="ECO:0000313" key="3">
    <source>
        <dbReference type="Proteomes" id="UP000813420"/>
    </source>
</evidence>
<sequence length="82" mass="8877">MTNTVLILGANSLQLPLIEKANELGYKTLVVSPVTDEPGHEIATYSEACDVVDEEGVLKLAKKYDICGIITDQTDLPVRTMA</sequence>
<proteinExistence type="predicted"/>
<dbReference type="InterPro" id="IPR016185">
    <property type="entry name" value="PreATP-grasp_dom_sf"/>
</dbReference>
<accession>A0A9D2VX80</accession>
<dbReference type="InterPro" id="IPR054350">
    <property type="entry name" value="PurT/PurK_preATP-grasp"/>
</dbReference>
<gene>
    <name evidence="2" type="ORF">K8V39_03190</name>
</gene>
<reference evidence="2" key="1">
    <citation type="journal article" date="2021" name="PeerJ">
        <title>Extensive microbial diversity within the chicken gut microbiome revealed by metagenomics and culture.</title>
        <authorList>
            <person name="Gilroy R."/>
            <person name="Ravi A."/>
            <person name="Getino M."/>
            <person name="Pursley I."/>
            <person name="Horton D.L."/>
            <person name="Alikhan N.F."/>
            <person name="Baker D."/>
            <person name="Gharbi K."/>
            <person name="Hall N."/>
            <person name="Watson M."/>
            <person name="Adriaenssens E.M."/>
            <person name="Foster-Nyarko E."/>
            <person name="Jarju S."/>
            <person name="Secka A."/>
            <person name="Antonio M."/>
            <person name="Oren A."/>
            <person name="Chaudhuri R.R."/>
            <person name="La Ragione R."/>
            <person name="Hildebrand F."/>
            <person name="Pallen M.J."/>
        </authorList>
    </citation>
    <scope>NUCLEOTIDE SEQUENCE</scope>
    <source>
        <strain evidence="2">USAMLcec4-12693</strain>
    </source>
</reference>
<reference evidence="2" key="2">
    <citation type="submission" date="2021-09" db="EMBL/GenBank/DDBJ databases">
        <authorList>
            <person name="Gilroy R."/>
        </authorList>
    </citation>
    <scope>NUCLEOTIDE SEQUENCE</scope>
    <source>
        <strain evidence="2">USAMLcec4-12693</strain>
    </source>
</reference>
<organism evidence="2 3">
    <name type="scientific">Merdimonas faecis</name>
    <dbReference type="NCBI Taxonomy" id="1653435"/>
    <lineage>
        <taxon>Bacteria</taxon>
        <taxon>Bacillati</taxon>
        <taxon>Bacillota</taxon>
        <taxon>Clostridia</taxon>
        <taxon>Lachnospirales</taxon>
        <taxon>Lachnospiraceae</taxon>
        <taxon>Merdimonas</taxon>
    </lineage>
</organism>
<keyword evidence="2" id="KW-0436">Ligase</keyword>
<dbReference type="Proteomes" id="UP000813420">
    <property type="component" value="Unassembled WGS sequence"/>
</dbReference>
<dbReference type="Pfam" id="PF22660">
    <property type="entry name" value="RS_preATP-grasp-like"/>
    <property type="match status" value="1"/>
</dbReference>
<dbReference type="EMBL" id="DYXE01000033">
    <property type="protein sequence ID" value="HJH49251.1"/>
    <property type="molecule type" value="Genomic_DNA"/>
</dbReference>
<feature type="non-terminal residue" evidence="2">
    <location>
        <position position="82"/>
    </location>
</feature>
<evidence type="ECO:0000259" key="1">
    <source>
        <dbReference type="Pfam" id="PF22660"/>
    </source>
</evidence>
<feature type="domain" description="PurT/PurK-like preATP-grasp" evidence="1">
    <location>
        <begin position="4"/>
        <end position="69"/>
    </location>
</feature>